<evidence type="ECO:0000313" key="3">
    <source>
        <dbReference type="EMBL" id="CAB4670527.1"/>
    </source>
</evidence>
<evidence type="ECO:0000313" key="4">
    <source>
        <dbReference type="EMBL" id="CAB5047159.1"/>
    </source>
</evidence>
<proteinExistence type="predicted"/>
<dbReference type="AlphaFoldDB" id="A0A6J6AGE7"/>
<evidence type="ECO:0000256" key="1">
    <source>
        <dbReference type="SAM" id="Phobius"/>
    </source>
</evidence>
<protein>
    <submittedName>
        <fullName evidence="2">Unannotated protein</fullName>
    </submittedName>
</protein>
<feature type="transmembrane region" description="Helical" evidence="1">
    <location>
        <begin position="53"/>
        <end position="69"/>
    </location>
</feature>
<gene>
    <name evidence="3" type="ORF">UFOPK2334_00497</name>
    <name evidence="2" type="ORF">UFOPK4179_00653</name>
    <name evidence="4" type="ORF">UFOPK4293_00494</name>
</gene>
<organism evidence="2">
    <name type="scientific">freshwater metagenome</name>
    <dbReference type="NCBI Taxonomy" id="449393"/>
    <lineage>
        <taxon>unclassified sequences</taxon>
        <taxon>metagenomes</taxon>
        <taxon>ecological metagenomes</taxon>
    </lineage>
</organism>
<feature type="transmembrane region" description="Helical" evidence="1">
    <location>
        <begin position="12"/>
        <end position="32"/>
    </location>
</feature>
<accession>A0A6J6AGE7</accession>
<evidence type="ECO:0000313" key="2">
    <source>
        <dbReference type="EMBL" id="CAB4367862.1"/>
    </source>
</evidence>
<sequence>MIHPTLSSLRTFLHLLAISIWLGGQIVLAGVVPSLRRSNPDALTNIAKGYAKIAWPAMFVIVLTGVWGLSETNVGERSSAYMFTLALKMLLVASAVTATLIHSYGTSKLSKGLGGAIGLLATLFAAYCGVLLAHVG</sequence>
<dbReference type="EMBL" id="CAFBQH010000021">
    <property type="protein sequence ID" value="CAB5047159.1"/>
    <property type="molecule type" value="Genomic_DNA"/>
</dbReference>
<keyword evidence="1" id="KW-0812">Transmembrane</keyword>
<feature type="transmembrane region" description="Helical" evidence="1">
    <location>
        <begin position="113"/>
        <end position="135"/>
    </location>
</feature>
<dbReference type="EMBL" id="CAEZXA010000028">
    <property type="protein sequence ID" value="CAB4670527.1"/>
    <property type="molecule type" value="Genomic_DNA"/>
</dbReference>
<feature type="transmembrane region" description="Helical" evidence="1">
    <location>
        <begin position="81"/>
        <end position="101"/>
    </location>
</feature>
<keyword evidence="1" id="KW-1133">Transmembrane helix</keyword>
<name>A0A6J6AGE7_9ZZZZ</name>
<keyword evidence="1" id="KW-0472">Membrane</keyword>
<dbReference type="EMBL" id="CAETWZ010000049">
    <property type="protein sequence ID" value="CAB4367862.1"/>
    <property type="molecule type" value="Genomic_DNA"/>
</dbReference>
<reference evidence="2" key="1">
    <citation type="submission" date="2020-05" db="EMBL/GenBank/DDBJ databases">
        <authorList>
            <person name="Chiriac C."/>
            <person name="Salcher M."/>
            <person name="Ghai R."/>
            <person name="Kavagutti S V."/>
        </authorList>
    </citation>
    <scope>NUCLEOTIDE SEQUENCE</scope>
</reference>